<dbReference type="Pfam" id="PF00550">
    <property type="entry name" value="PP-binding"/>
    <property type="match status" value="1"/>
</dbReference>
<dbReference type="InterPro" id="IPR036736">
    <property type="entry name" value="ACP-like_sf"/>
</dbReference>
<proteinExistence type="predicted"/>
<organism evidence="2 3">
    <name type="scientific">Brachymonas denitrificans DSM 15123</name>
    <dbReference type="NCBI Taxonomy" id="1121117"/>
    <lineage>
        <taxon>Bacteria</taxon>
        <taxon>Pseudomonadati</taxon>
        <taxon>Pseudomonadota</taxon>
        <taxon>Betaproteobacteria</taxon>
        <taxon>Burkholderiales</taxon>
        <taxon>Comamonadaceae</taxon>
        <taxon>Brachymonas</taxon>
    </lineage>
</organism>
<evidence type="ECO:0000313" key="3">
    <source>
        <dbReference type="Proteomes" id="UP000199531"/>
    </source>
</evidence>
<feature type="domain" description="Carrier" evidence="1">
    <location>
        <begin position="14"/>
        <end position="95"/>
    </location>
</feature>
<dbReference type="SUPFAM" id="SSF47336">
    <property type="entry name" value="ACP-like"/>
    <property type="match status" value="1"/>
</dbReference>
<protein>
    <submittedName>
        <fullName evidence="2">Acyl carrier protein</fullName>
    </submittedName>
</protein>
<dbReference type="PROSITE" id="PS50075">
    <property type="entry name" value="CARRIER"/>
    <property type="match status" value="1"/>
</dbReference>
<evidence type="ECO:0000313" key="2">
    <source>
        <dbReference type="EMBL" id="SEN27288.1"/>
    </source>
</evidence>
<dbReference type="STRING" id="1121117.SAMN02745977_00943"/>
<dbReference type="InterPro" id="IPR009081">
    <property type="entry name" value="PP-bd_ACP"/>
</dbReference>
<gene>
    <name evidence="2" type="ORF">SAMN02745977_00943</name>
</gene>
<dbReference type="AlphaFoldDB" id="A0A1H8F8A7"/>
<keyword evidence="3" id="KW-1185">Reference proteome</keyword>
<dbReference type="RefSeq" id="WP_091814450.1">
    <property type="nucleotide sequence ID" value="NZ_FOCW01000001.1"/>
</dbReference>
<name>A0A1H8F8A7_9BURK</name>
<sequence length="97" mass="10332">MSDVQHTPDAAVVDALLPELAELVVEAVNLDMPASEIEPDTPLYRDGLGLDSIDILEIALVVSKRYGLQIKAGDADNAKVFASLRALAGHIVTHRTA</sequence>
<dbReference type="OrthoDB" id="9803943at2"/>
<reference evidence="2 3" key="1">
    <citation type="submission" date="2016-10" db="EMBL/GenBank/DDBJ databases">
        <authorList>
            <person name="de Groot N.N."/>
        </authorList>
    </citation>
    <scope>NUCLEOTIDE SEQUENCE [LARGE SCALE GENOMIC DNA]</scope>
    <source>
        <strain evidence="2 3">DSM 15123</strain>
    </source>
</reference>
<dbReference type="Proteomes" id="UP000199531">
    <property type="component" value="Unassembled WGS sequence"/>
</dbReference>
<dbReference type="NCBIfam" id="NF006617">
    <property type="entry name" value="PRK09184.1"/>
    <property type="match status" value="1"/>
</dbReference>
<evidence type="ECO:0000259" key="1">
    <source>
        <dbReference type="PROSITE" id="PS50075"/>
    </source>
</evidence>
<accession>A0A1H8F8A7</accession>
<dbReference type="EMBL" id="FOCW01000001">
    <property type="protein sequence ID" value="SEN27288.1"/>
    <property type="molecule type" value="Genomic_DNA"/>
</dbReference>
<dbReference type="Gene3D" id="1.10.1200.10">
    <property type="entry name" value="ACP-like"/>
    <property type="match status" value="1"/>
</dbReference>